<reference evidence="2" key="1">
    <citation type="submission" date="2023-02" db="EMBL/GenBank/DDBJ databases">
        <title>Kitasatospora phosalacinea NBRC 14362.</title>
        <authorList>
            <person name="Ichikawa N."/>
            <person name="Sato H."/>
            <person name="Tonouchi N."/>
        </authorList>
    </citation>
    <scope>NUCLEOTIDE SEQUENCE</scope>
    <source>
        <strain evidence="2">NBRC 14362</strain>
    </source>
</reference>
<gene>
    <name evidence="2" type="ORF">Kpho01_34600</name>
</gene>
<sequence>MPYEQQQTAALLWESAGLLDVPTEETARIAARLRAALAAPPAAEPPADGPTPAVREFTEQAVGRIASWTDVSWAWPGSRVWRATGAEGGQWYVKIHRGARFHQREVRLPHLGARPRGGHTPAGGRRRRLVGRRRHRAARPPPARRRPPA</sequence>
<accession>A0A9W6PG64</accession>
<dbReference type="RefSeq" id="WP_234337344.1">
    <property type="nucleotide sequence ID" value="NZ_BSRX01000019.1"/>
</dbReference>
<proteinExistence type="predicted"/>
<dbReference type="EMBL" id="BSRX01000019">
    <property type="protein sequence ID" value="GLW55449.1"/>
    <property type="molecule type" value="Genomic_DNA"/>
</dbReference>
<organism evidence="2 3">
    <name type="scientific">Kitasatospora phosalacinea</name>
    <dbReference type="NCBI Taxonomy" id="2065"/>
    <lineage>
        <taxon>Bacteria</taxon>
        <taxon>Bacillati</taxon>
        <taxon>Actinomycetota</taxon>
        <taxon>Actinomycetes</taxon>
        <taxon>Kitasatosporales</taxon>
        <taxon>Streptomycetaceae</taxon>
        <taxon>Kitasatospora</taxon>
    </lineage>
</organism>
<feature type="region of interest" description="Disordered" evidence="1">
    <location>
        <begin position="106"/>
        <end position="149"/>
    </location>
</feature>
<dbReference type="Proteomes" id="UP001165143">
    <property type="component" value="Unassembled WGS sequence"/>
</dbReference>
<evidence type="ECO:0000256" key="1">
    <source>
        <dbReference type="SAM" id="MobiDB-lite"/>
    </source>
</evidence>
<evidence type="ECO:0000313" key="3">
    <source>
        <dbReference type="Proteomes" id="UP001165143"/>
    </source>
</evidence>
<name>A0A9W6PG64_9ACTN</name>
<evidence type="ECO:0000313" key="2">
    <source>
        <dbReference type="EMBL" id="GLW55449.1"/>
    </source>
</evidence>
<dbReference type="AlphaFoldDB" id="A0A9W6PG64"/>
<feature type="compositionally biased region" description="Basic residues" evidence="1">
    <location>
        <begin position="124"/>
        <end position="149"/>
    </location>
</feature>
<comment type="caution">
    <text evidence="2">The sequence shown here is derived from an EMBL/GenBank/DDBJ whole genome shotgun (WGS) entry which is preliminary data.</text>
</comment>
<protein>
    <submittedName>
        <fullName evidence="2">Uncharacterized protein</fullName>
    </submittedName>
</protein>